<evidence type="ECO:0000256" key="1">
    <source>
        <dbReference type="SAM" id="MobiDB-lite"/>
    </source>
</evidence>
<reference evidence="3 4" key="1">
    <citation type="submission" date="2016-10" db="EMBL/GenBank/DDBJ databases">
        <authorList>
            <person name="de Groot N.N."/>
        </authorList>
    </citation>
    <scope>NUCLEOTIDE SEQUENCE [LARGE SCALE GENOMIC DNA]</scope>
    <source>
        <strain evidence="3 4">R5</strain>
    </source>
</reference>
<evidence type="ECO:0000313" key="4">
    <source>
        <dbReference type="Proteomes" id="UP000199245"/>
    </source>
</evidence>
<gene>
    <name evidence="3" type="ORF">SAMN05216337_1001219</name>
</gene>
<feature type="region of interest" description="Disordered" evidence="1">
    <location>
        <begin position="292"/>
        <end position="316"/>
    </location>
</feature>
<dbReference type="InterPro" id="IPR016187">
    <property type="entry name" value="CTDL_fold"/>
</dbReference>
<dbReference type="AlphaFoldDB" id="A0A1G6IQD2"/>
<protein>
    <recommendedName>
        <fullName evidence="2">Major tropism determinant second domain-containing protein</fullName>
    </recommendedName>
</protein>
<evidence type="ECO:0000259" key="2">
    <source>
        <dbReference type="Pfam" id="PF21916"/>
    </source>
</evidence>
<sequence>MTMRKTIAAASAARLISKADPDAPALVAIGRDAVAIRAGTVFGGRRFEVETPVEIKGALVVGADYGVTVSAGRARAWQAGGIPDGDDVLGGFHYAPGGNALARSGGDDMPAINPCSLWDVAFRPACPDPRGMALVDKPGGRFWCDIYLTGQDCYLSGTSRYGVTIADGDSCPIDGATSERFPRFDYAAAVAAIAAHGKGLLGLDEFPAAAFGVTEKTSCKRDPKTTGLDAPRTSRFGIMQATGNMWIWGHDGDPDTPRASLFGGSWLSDGYAGSRSALVACRWPGISGNFGARGRSDHLQPAPRRDSGDVRKGASR</sequence>
<proteinExistence type="predicted"/>
<dbReference type="SUPFAM" id="SSF141658">
    <property type="entry name" value="Bacteriophage trimeric proteins domain"/>
    <property type="match status" value="1"/>
</dbReference>
<organism evidence="3 4">
    <name type="scientific">Bradyrhizobium brasilense</name>
    <dbReference type="NCBI Taxonomy" id="1419277"/>
    <lineage>
        <taxon>Bacteria</taxon>
        <taxon>Pseudomonadati</taxon>
        <taxon>Pseudomonadota</taxon>
        <taxon>Alphaproteobacteria</taxon>
        <taxon>Hyphomicrobiales</taxon>
        <taxon>Nitrobacteraceae</taxon>
        <taxon>Bradyrhizobium</taxon>
    </lineage>
</organism>
<dbReference type="Gene3D" id="2.80.20.10">
    <property type="entry name" value="Tail fiber receptor-binding protein"/>
    <property type="match status" value="1"/>
</dbReference>
<dbReference type="InterPro" id="IPR042095">
    <property type="entry name" value="SUMF_sf"/>
</dbReference>
<name>A0A1G6IQD2_9BRAD</name>
<dbReference type="Pfam" id="PF21916">
    <property type="entry name" value="mtd_2nd"/>
    <property type="match status" value="1"/>
</dbReference>
<dbReference type="EMBL" id="FMZW01000001">
    <property type="protein sequence ID" value="SDC08643.1"/>
    <property type="molecule type" value="Genomic_DNA"/>
</dbReference>
<dbReference type="RefSeq" id="WP_092077750.1">
    <property type="nucleotide sequence ID" value="NZ_FMZW01000001.1"/>
</dbReference>
<dbReference type="Gene3D" id="3.90.1580.10">
    <property type="entry name" value="paralog of FGE (formylglycine-generating enzyme)"/>
    <property type="match status" value="1"/>
</dbReference>
<evidence type="ECO:0000313" key="3">
    <source>
        <dbReference type="EMBL" id="SDC08643.1"/>
    </source>
</evidence>
<feature type="domain" description="Major tropism determinant second" evidence="2">
    <location>
        <begin position="27"/>
        <end position="119"/>
    </location>
</feature>
<dbReference type="Proteomes" id="UP000199245">
    <property type="component" value="Unassembled WGS sequence"/>
</dbReference>
<dbReference type="InterPro" id="IPR054114">
    <property type="entry name" value="Mtd_2nd"/>
</dbReference>
<accession>A0A1G6IQD2</accession>
<dbReference type="SUPFAM" id="SSF56436">
    <property type="entry name" value="C-type lectin-like"/>
    <property type="match status" value="1"/>
</dbReference>
<feature type="compositionally biased region" description="Basic and acidic residues" evidence="1">
    <location>
        <begin position="294"/>
        <end position="316"/>
    </location>
</feature>